<dbReference type="AlphaFoldDB" id="A0A7C3E1F6"/>
<feature type="transmembrane region" description="Helical" evidence="1">
    <location>
        <begin position="21"/>
        <end position="42"/>
    </location>
</feature>
<evidence type="ECO:0000313" key="2">
    <source>
        <dbReference type="EMBL" id="HFH28932.1"/>
    </source>
</evidence>
<accession>A0A7C3E1F6</accession>
<comment type="caution">
    <text evidence="2">The sequence shown here is derived from an EMBL/GenBank/DDBJ whole genome shotgun (WGS) entry which is preliminary data.</text>
</comment>
<keyword evidence="1" id="KW-1133">Transmembrane helix</keyword>
<keyword evidence="1" id="KW-0472">Membrane</keyword>
<keyword evidence="1" id="KW-0812">Transmembrane</keyword>
<reference evidence="2" key="1">
    <citation type="journal article" date="2020" name="mSystems">
        <title>Genome- and Community-Level Interaction Insights into Carbon Utilization and Element Cycling Functions of Hydrothermarchaeota in Hydrothermal Sediment.</title>
        <authorList>
            <person name="Zhou Z."/>
            <person name="Liu Y."/>
            <person name="Xu W."/>
            <person name="Pan J."/>
            <person name="Luo Z.H."/>
            <person name="Li M."/>
        </authorList>
    </citation>
    <scope>NUCLEOTIDE SEQUENCE [LARGE SCALE GENOMIC DNA]</scope>
    <source>
        <strain evidence="2">SpSt-503</strain>
    </source>
</reference>
<name>A0A7C3E1F6_9SPIR</name>
<sequence>MECSGKSADIQRVKYPVKVRLSAFFMFLLLCLPALNGGAYYVQYKEQYYKLYHLHYIQYPDDTMENIYWLEKALQADFANPLYALALIEDKTQWEKYRYLFMMHINLKLIEQYLYLGNKWNKRNAYFYNAPWKEQNLESLKTAETCFKTALYYWKDAKDWADKAQDKRFRFINLERVQNWEDEAGRIADGTLNYEKIIGRELDLLEQVRQKFQAMDENTY</sequence>
<organism evidence="2">
    <name type="scientific">Gracilinema caldarium</name>
    <dbReference type="NCBI Taxonomy" id="215591"/>
    <lineage>
        <taxon>Bacteria</taxon>
        <taxon>Pseudomonadati</taxon>
        <taxon>Spirochaetota</taxon>
        <taxon>Spirochaetia</taxon>
        <taxon>Spirochaetales</taxon>
        <taxon>Breznakiellaceae</taxon>
        <taxon>Gracilinema</taxon>
    </lineage>
</organism>
<gene>
    <name evidence="2" type="ORF">ENS59_05395</name>
</gene>
<proteinExistence type="predicted"/>
<evidence type="ECO:0000256" key="1">
    <source>
        <dbReference type="SAM" id="Phobius"/>
    </source>
</evidence>
<protein>
    <submittedName>
        <fullName evidence="2">Uncharacterized protein</fullName>
    </submittedName>
</protein>
<dbReference type="EMBL" id="DSVL01000166">
    <property type="protein sequence ID" value="HFH28932.1"/>
    <property type="molecule type" value="Genomic_DNA"/>
</dbReference>